<evidence type="ECO:0000313" key="2">
    <source>
        <dbReference type="Proteomes" id="UP000182826"/>
    </source>
</evidence>
<comment type="caution">
    <text evidence="1">The sequence shown here is derived from an EMBL/GenBank/DDBJ whole genome shotgun (WGS) entry which is preliminary data.</text>
</comment>
<dbReference type="EMBL" id="MLFK01000006">
    <property type="protein sequence ID" value="OIV42014.1"/>
    <property type="molecule type" value="Genomic_DNA"/>
</dbReference>
<dbReference type="Proteomes" id="UP000182826">
    <property type="component" value="Unassembled WGS sequence"/>
</dbReference>
<protein>
    <recommendedName>
        <fullName evidence="3">DUF4595 domain-containing protein</fullName>
    </recommendedName>
</protein>
<accession>A0A1J7BTI4</accession>
<gene>
    <name evidence="1" type="ORF">BKM63_10200</name>
</gene>
<proteinExistence type="predicted"/>
<dbReference type="OrthoDB" id="1326286at2"/>
<keyword evidence="2" id="KW-1185">Reference proteome</keyword>
<evidence type="ECO:0000313" key="1">
    <source>
        <dbReference type="EMBL" id="OIV42014.1"/>
    </source>
</evidence>
<sequence>MKKFIILVFSLFIVSCSNDNNSSSEPENIEGTILKSYKEDSPNGNIHLFENEGSRYEKIVFSTGEILIKFAYDSNNKMTKTTVSPDSNPSTTTFTYNNDGQIIKMEKDNRKLGTEGKLFVWLFSYNNNVVTGELVSDQDPNFNHIKVQYTFNNEGLLISKHDYVDYPAKENRPIRTNSYITLKYDNNKNLVLLKMTQNGTHDLPDSPASLYVNTATYEYDDKPNPVHKVYMNHYMNYILSNEYPFVLERGSIQDRVTGTGTNNLIRTTYSNSESGGIPVDNVYKNIYTYQLNNLPSKMARISTVDNKKDSGLIFNYSAK</sequence>
<evidence type="ECO:0008006" key="3">
    <source>
        <dbReference type="Google" id="ProtNLM"/>
    </source>
</evidence>
<organism evidence="1 2">
    <name type="scientific">Flavobacterium johnsoniae</name>
    <name type="common">Cytophaga johnsonae</name>
    <dbReference type="NCBI Taxonomy" id="986"/>
    <lineage>
        <taxon>Bacteria</taxon>
        <taxon>Pseudomonadati</taxon>
        <taxon>Bacteroidota</taxon>
        <taxon>Flavobacteriia</taxon>
        <taxon>Flavobacteriales</taxon>
        <taxon>Flavobacteriaceae</taxon>
        <taxon>Flavobacterium</taxon>
    </lineage>
</organism>
<dbReference type="PROSITE" id="PS51257">
    <property type="entry name" value="PROKAR_LIPOPROTEIN"/>
    <property type="match status" value="1"/>
</dbReference>
<reference evidence="1 2" key="1">
    <citation type="submission" date="2016-10" db="EMBL/GenBank/DDBJ databases">
        <title>Draft Genome Sequence of Rhizobacteria Flavobacterium johnsoniae CI04.</title>
        <authorList>
            <person name="Bravo J.I."/>
            <person name="Lozano G.L."/>
            <person name="Handelsman J."/>
        </authorList>
    </citation>
    <scope>NUCLEOTIDE SEQUENCE [LARGE SCALE GENOMIC DNA]</scope>
    <source>
        <strain evidence="1 2">CI04</strain>
    </source>
</reference>
<dbReference type="RefSeq" id="WP_071636504.1">
    <property type="nucleotide sequence ID" value="NZ_MLFK01000006.1"/>
</dbReference>
<name>A0A1J7BTI4_FLAJO</name>
<dbReference type="AlphaFoldDB" id="A0A1J7BTI4"/>